<dbReference type="AlphaFoldDB" id="A0A2T5U4L6"/>
<protein>
    <submittedName>
        <fullName evidence="1">Pilus assembly protein CpaD</fullName>
    </submittedName>
</protein>
<dbReference type="RefSeq" id="WP_107954490.1">
    <property type="nucleotide sequence ID" value="NZ_QAYE01000005.1"/>
</dbReference>
<gene>
    <name evidence="1" type="ORF">C8J25_105215</name>
</gene>
<sequence length="210" mass="21522">MITKSILLASLIPALLLGGCMGTENRGLESIHQPVVSRSDYALDLGVSGGALAPGEQQRLAGWMNAMRLGYGDRVAIDDPAGEGPAAHGDVAAVVASYGLLLSDDAPVTPASVTPGSIRVVVSRMRAQVPHCPDWSRNATNEFESNTSSNFGCAINSNLAAMIANPADLVRGKEGAETTDTAASYKAIDTYRKKAPTGAGSLAAATPGGK</sequence>
<evidence type="ECO:0000313" key="1">
    <source>
        <dbReference type="EMBL" id="PTW46434.1"/>
    </source>
</evidence>
<dbReference type="Pfam" id="PF09476">
    <property type="entry name" value="Pilus_CpaD"/>
    <property type="match status" value="1"/>
</dbReference>
<organism evidence="1 2">
    <name type="scientific">Sphingomonas faeni</name>
    <dbReference type="NCBI Taxonomy" id="185950"/>
    <lineage>
        <taxon>Bacteria</taxon>
        <taxon>Pseudomonadati</taxon>
        <taxon>Pseudomonadota</taxon>
        <taxon>Alphaproteobacteria</taxon>
        <taxon>Sphingomonadales</taxon>
        <taxon>Sphingomonadaceae</taxon>
        <taxon>Sphingomonas</taxon>
    </lineage>
</organism>
<dbReference type="PROSITE" id="PS51257">
    <property type="entry name" value="PROKAR_LIPOPROTEIN"/>
    <property type="match status" value="1"/>
</dbReference>
<dbReference type="OrthoDB" id="9802674at2"/>
<name>A0A2T5U4L6_9SPHN</name>
<dbReference type="Proteomes" id="UP000244013">
    <property type="component" value="Unassembled WGS sequence"/>
</dbReference>
<dbReference type="GeneID" id="91006269"/>
<comment type="caution">
    <text evidence="1">The sequence shown here is derived from an EMBL/GenBank/DDBJ whole genome shotgun (WGS) entry which is preliminary data.</text>
</comment>
<dbReference type="EMBL" id="QAYE01000005">
    <property type="protein sequence ID" value="PTW46434.1"/>
    <property type="molecule type" value="Genomic_DNA"/>
</dbReference>
<proteinExistence type="predicted"/>
<dbReference type="InterPro" id="IPR019027">
    <property type="entry name" value="Pilus_biogenesis_CpaD-related"/>
</dbReference>
<accession>A0A2T5U4L6</accession>
<evidence type="ECO:0000313" key="2">
    <source>
        <dbReference type="Proteomes" id="UP000244013"/>
    </source>
</evidence>
<reference evidence="1 2" key="1">
    <citation type="submission" date="2018-04" db="EMBL/GenBank/DDBJ databases">
        <title>Genomic Encyclopedia of Type Strains, Phase III (KMG-III): the genomes of soil and plant-associated and newly described type strains.</title>
        <authorList>
            <person name="Whitman W."/>
        </authorList>
    </citation>
    <scope>NUCLEOTIDE SEQUENCE [LARGE SCALE GENOMIC DNA]</scope>
    <source>
        <strain evidence="1 2">MA-olki</strain>
    </source>
</reference>